<feature type="domain" description="Ubiquitin-like" evidence="2">
    <location>
        <begin position="26"/>
        <end position="98"/>
    </location>
</feature>
<sequence>LAGSGLQAWLALAIPNGPMGGRGEYLRLKRQKTTVFVHADPEDTIRTVKERLGEAIGVTPEDIRVHRSLDEGNPPLDESLSLVELSIANDVELYFALKIKPDKPPEETGEEAEEETEETWEKPVAELISFGEQLSSST</sequence>
<feature type="compositionally biased region" description="Acidic residues" evidence="1">
    <location>
        <begin position="107"/>
        <end position="118"/>
    </location>
</feature>
<evidence type="ECO:0000256" key="1">
    <source>
        <dbReference type="SAM" id="MobiDB-lite"/>
    </source>
</evidence>
<dbReference type="InterPro" id="IPR000626">
    <property type="entry name" value="Ubiquitin-like_dom"/>
</dbReference>
<dbReference type="Gene3D" id="3.10.20.90">
    <property type="entry name" value="Phosphatidylinositol 3-kinase Catalytic Subunit, Chain A, domain 1"/>
    <property type="match status" value="1"/>
</dbReference>
<protein>
    <recommendedName>
        <fullName evidence="2">Ubiquitin-like domain-containing protein</fullName>
    </recommendedName>
</protein>
<organism evidence="3 4">
    <name type="scientific">Plasmodiophora brassicae</name>
    <name type="common">Clubroot disease agent</name>
    <dbReference type="NCBI Taxonomy" id="37360"/>
    <lineage>
        <taxon>Eukaryota</taxon>
        <taxon>Sar</taxon>
        <taxon>Rhizaria</taxon>
        <taxon>Endomyxa</taxon>
        <taxon>Phytomyxea</taxon>
        <taxon>Plasmodiophorida</taxon>
        <taxon>Plasmodiophoridae</taxon>
        <taxon>Plasmodiophora</taxon>
    </lineage>
</organism>
<dbReference type="InterPro" id="IPR029071">
    <property type="entry name" value="Ubiquitin-like_domsf"/>
</dbReference>
<dbReference type="PROSITE" id="PS50053">
    <property type="entry name" value="UBIQUITIN_2"/>
    <property type="match status" value="1"/>
</dbReference>
<evidence type="ECO:0000259" key="2">
    <source>
        <dbReference type="PROSITE" id="PS50053"/>
    </source>
</evidence>
<evidence type="ECO:0000313" key="4">
    <source>
        <dbReference type="Proteomes" id="UP000039324"/>
    </source>
</evidence>
<gene>
    <name evidence="3" type="ORF">PBRA_000507</name>
</gene>
<evidence type="ECO:0000313" key="3">
    <source>
        <dbReference type="EMBL" id="CEO94721.1"/>
    </source>
</evidence>
<dbReference type="Proteomes" id="UP000039324">
    <property type="component" value="Unassembled WGS sequence"/>
</dbReference>
<dbReference type="PANTHER" id="PTHR47725:SF2">
    <property type="entry name" value="UBIQUITIN-LIKE DOMAIN-CONTAINING PROTEIN"/>
    <property type="match status" value="1"/>
</dbReference>
<accession>A0A0G4IHL7</accession>
<feature type="non-terminal residue" evidence="3">
    <location>
        <position position="1"/>
    </location>
</feature>
<proteinExistence type="predicted"/>
<feature type="region of interest" description="Disordered" evidence="1">
    <location>
        <begin position="100"/>
        <end position="122"/>
    </location>
</feature>
<dbReference type="AlphaFoldDB" id="A0A0G4IHL7"/>
<reference evidence="3 4" key="1">
    <citation type="submission" date="2015-02" db="EMBL/GenBank/DDBJ databases">
        <authorList>
            <person name="Chooi Y.-H."/>
        </authorList>
    </citation>
    <scope>NUCLEOTIDE SEQUENCE [LARGE SCALE GENOMIC DNA]</scope>
    <source>
        <strain evidence="3">E3</strain>
    </source>
</reference>
<dbReference type="PANTHER" id="PTHR47725">
    <property type="entry name" value="OS03G0364000 PROTEIN"/>
    <property type="match status" value="1"/>
</dbReference>
<name>A0A0G4IHL7_PLABS</name>
<keyword evidence="4" id="KW-1185">Reference proteome</keyword>
<dbReference type="OrthoDB" id="428577at2759"/>
<dbReference type="EMBL" id="CDSF01000001">
    <property type="protein sequence ID" value="CEO94721.1"/>
    <property type="molecule type" value="Genomic_DNA"/>
</dbReference>
<dbReference type="SUPFAM" id="SSF54236">
    <property type="entry name" value="Ubiquitin-like"/>
    <property type="match status" value="1"/>
</dbReference>